<keyword evidence="1" id="KW-0472">Membrane</keyword>
<evidence type="ECO:0000313" key="2">
    <source>
        <dbReference type="EMBL" id="KNZ62437.1"/>
    </source>
</evidence>
<evidence type="ECO:0000256" key="1">
    <source>
        <dbReference type="SAM" id="Phobius"/>
    </source>
</evidence>
<protein>
    <submittedName>
        <fullName evidence="2">Uncharacterized protein</fullName>
    </submittedName>
</protein>
<dbReference type="OrthoDB" id="2507765at2759"/>
<name>A0A0L6VPA0_9BASI</name>
<comment type="caution">
    <text evidence="2">The sequence shown here is derived from an EMBL/GenBank/DDBJ whole genome shotgun (WGS) entry which is preliminary data.</text>
</comment>
<accession>A0A0L6VPA0</accession>
<organism evidence="2 3">
    <name type="scientific">Puccinia sorghi</name>
    <dbReference type="NCBI Taxonomy" id="27349"/>
    <lineage>
        <taxon>Eukaryota</taxon>
        <taxon>Fungi</taxon>
        <taxon>Dikarya</taxon>
        <taxon>Basidiomycota</taxon>
        <taxon>Pucciniomycotina</taxon>
        <taxon>Pucciniomycetes</taxon>
        <taxon>Pucciniales</taxon>
        <taxon>Pucciniaceae</taxon>
        <taxon>Puccinia</taxon>
    </lineage>
</organism>
<dbReference type="AlphaFoldDB" id="A0A0L6VPA0"/>
<feature type="transmembrane region" description="Helical" evidence="1">
    <location>
        <begin position="32"/>
        <end position="63"/>
    </location>
</feature>
<dbReference type="VEuPathDB" id="FungiDB:VP01_126g3"/>
<keyword evidence="3" id="KW-1185">Reference proteome</keyword>
<keyword evidence="1" id="KW-1133">Transmembrane helix</keyword>
<dbReference type="Proteomes" id="UP000037035">
    <property type="component" value="Unassembled WGS sequence"/>
</dbReference>
<dbReference type="EMBL" id="LAVV01002999">
    <property type="protein sequence ID" value="KNZ62437.1"/>
    <property type="molecule type" value="Genomic_DNA"/>
</dbReference>
<evidence type="ECO:0000313" key="3">
    <source>
        <dbReference type="Proteomes" id="UP000037035"/>
    </source>
</evidence>
<gene>
    <name evidence="2" type="ORF">VP01_126g3</name>
</gene>
<reference evidence="2 3" key="1">
    <citation type="submission" date="2015-08" db="EMBL/GenBank/DDBJ databases">
        <title>Next Generation Sequencing and Analysis of the Genome of Puccinia sorghi L Schw, the Causal Agent of Maize Common Rust.</title>
        <authorList>
            <person name="Rochi L."/>
            <person name="Burguener G."/>
            <person name="Darino M."/>
            <person name="Turjanski A."/>
            <person name="Kreff E."/>
            <person name="Dieguez M.J."/>
            <person name="Sacco F."/>
        </authorList>
    </citation>
    <scope>NUCLEOTIDE SEQUENCE [LARGE SCALE GENOMIC DNA]</scope>
    <source>
        <strain evidence="2 3">RO10H11247</strain>
    </source>
</reference>
<keyword evidence="1" id="KW-0812">Transmembrane</keyword>
<proteinExistence type="predicted"/>
<sequence length="926" mass="107211">MLPPQCFVHTHSFRHDPFSSSHRPAIFSVYGIYYIFFSSSCIGCCTTIFGFLVILSFPFLMLFSSPTCFSKRQRRKCTPRSGHGAKGERMITQPHDTNEIRTRAGKPTALAGRLLNHSDIVSSVACLSNKIFEIYTPSFQSITKGISYFVFNVQDVLGYIYFWSDGFHRFWGFFFTITEHFVLFSFWSSGIVLSCSISYFCSFSFLIHKNSSQAVIQTPSVCICRCFGTVTVHQSLVESLLENGWKNNRSFLGVSACKLQAKPLMISLDKFFPLLMNGLDEGFQGSVCVNYQGKSRFHVGFFLLRQGGLKTRLSRFHLRLKGVSGQTGIVCNVFFFFFCKMQGSDDCKNKPEDPGLKISSMCTEKRSWDALCYLWDTPGSVREHQGIICDIICWAIPFDLFQSLILCASRGYGICFQIIKYIFLMHIIEIKYCDGICKCQPQRYSRVSKRLQNISYFFHPLGLTLNYYSFWYYGNSQNTTIKIIRLLVLWTVHCKYIITNLYHVHRIAYAGIFFQFKKKKDTCCIHQMNFDGPLEYKMRHSLALKTSAYSPTILHSASISLFISPSMEYWSVLSSCFIHIILNPSILSSITSLQDFFISSILFLRGYPLPYTPSVVFGGSVVWQSPLFFGSGWLSSISEVGELQIEYYSIWHATHKHYTSCVEKNERVGIFYLQLKPFGQAYLIVLGLFFDSTKVIFLNIKEWEIKINVGEQFTDIVNAGEISVMNLKCLKILRIWRDLERRCIRCTMELSGLESKVFAKRLREIFQPSHQHDVSLRFLNTDVVKIIIQKVWDGQVERLNTIFHKINSLKDEERATFLEVNCMVDKLQRNIFQMIDYIFKQELISAHTFREFMYFTPESKENSSLWHELGDKDPISALNQWHSENYRTLNDDCVTFYKVLYERGQIYFSYLYPTVGPYATLTRTNQ</sequence>